<keyword evidence="6 10" id="KW-0573">Peptidoglycan synthesis</keyword>
<dbReference type="EC" id="2.4.1.227" evidence="10"/>
<keyword evidence="5 10" id="KW-0133">Cell shape</keyword>
<sequence length="356" mass="39849">MKRIVMTGGGTSGHVTPNIALFPVLKRLGFEIHYIGTRNGIERGLIEREGIPYHIISAGKLRRYLDMKNVYDAFRVMKGFVEAVSIIRKIKPNVVFSKGGFVSSPVVWAASVNRIPVIIHESDYTPGLANKISMPFAKKICYTFPETKQYIPDDKGILTGIPVRESLLKGSREKGLGICGFIENKPVIVVIGGSQGSKVLNDSIRHNLDFILKKFQVCHICGRGGVDKSLEKVRGYKQFEYINEDLSHIFAMADLVVSRAGATTIFELLALRKPNLLIPLSKKASRGDQILNANSFKKQGFSHVLMEEDLNDENFLNSLYKAYSNRRTMIEAMRSSDISNGIEKIIEVIQWATENR</sequence>
<comment type="caution">
    <text evidence="10">Lacks conserved residue(s) required for the propagation of feature annotation.</text>
</comment>
<feature type="domain" description="Glycosyl transferase family 28 C-terminal" evidence="12">
    <location>
        <begin position="187"/>
        <end position="346"/>
    </location>
</feature>
<evidence type="ECO:0000256" key="4">
    <source>
        <dbReference type="ARBA" id="ARBA00022679"/>
    </source>
</evidence>
<dbReference type="SUPFAM" id="SSF53756">
    <property type="entry name" value="UDP-Glycosyltransferase/glycogen phosphorylase"/>
    <property type="match status" value="1"/>
</dbReference>
<feature type="binding site" evidence="10">
    <location>
        <position position="194"/>
    </location>
    <ligand>
        <name>UDP-N-acetyl-alpha-D-glucosamine</name>
        <dbReference type="ChEBI" id="CHEBI:57705"/>
    </ligand>
</feature>
<accession>A0A1M6NEP7</accession>
<dbReference type="GO" id="GO:0009252">
    <property type="term" value="P:peptidoglycan biosynthetic process"/>
    <property type="evidence" value="ECO:0007669"/>
    <property type="project" value="UniProtKB-UniRule"/>
</dbReference>
<comment type="pathway">
    <text evidence="10">Cell wall biogenesis; peptidoglycan biosynthesis.</text>
</comment>
<evidence type="ECO:0000256" key="9">
    <source>
        <dbReference type="ARBA" id="ARBA00023316"/>
    </source>
</evidence>
<dbReference type="Pfam" id="PF03033">
    <property type="entry name" value="Glyco_transf_28"/>
    <property type="match status" value="1"/>
</dbReference>
<name>A0A1M6NEP7_9FIRM</name>
<keyword evidence="3 10" id="KW-0328">Glycosyltransferase</keyword>
<dbReference type="GO" id="GO:0008360">
    <property type="term" value="P:regulation of cell shape"/>
    <property type="evidence" value="ECO:0007669"/>
    <property type="project" value="UniProtKB-KW"/>
</dbReference>
<dbReference type="NCBIfam" id="TIGR01133">
    <property type="entry name" value="murG"/>
    <property type="match status" value="1"/>
</dbReference>
<evidence type="ECO:0000256" key="8">
    <source>
        <dbReference type="ARBA" id="ARBA00023306"/>
    </source>
</evidence>
<dbReference type="GO" id="GO:0050511">
    <property type="term" value="F:undecaprenyldiphospho-muramoylpentapeptide beta-N-acetylglucosaminyltransferase activity"/>
    <property type="evidence" value="ECO:0007669"/>
    <property type="project" value="UniProtKB-UniRule"/>
</dbReference>
<dbReference type="UniPathway" id="UPA00219"/>
<evidence type="ECO:0000259" key="11">
    <source>
        <dbReference type="Pfam" id="PF03033"/>
    </source>
</evidence>
<keyword evidence="4 10" id="KW-0808">Transferase</keyword>
<dbReference type="STRING" id="1121266.SAMN02745883_00850"/>
<dbReference type="GO" id="GO:0051301">
    <property type="term" value="P:cell division"/>
    <property type="evidence" value="ECO:0007669"/>
    <property type="project" value="UniProtKB-KW"/>
</dbReference>
<keyword evidence="2 10" id="KW-0132">Cell division</keyword>
<keyword evidence="8 10" id="KW-0131">Cell cycle</keyword>
<dbReference type="Pfam" id="PF04101">
    <property type="entry name" value="Glyco_tran_28_C"/>
    <property type="match status" value="1"/>
</dbReference>
<dbReference type="GO" id="GO:0051991">
    <property type="term" value="F:UDP-N-acetyl-D-glucosamine:N-acetylmuramoyl-L-alanyl-D-glutamyl-meso-2,6-diaminopimelyl-D-alanyl-D-alanine-diphosphoundecaprenol 4-beta-N-acetylglucosaminlytransferase activity"/>
    <property type="evidence" value="ECO:0007669"/>
    <property type="project" value="RHEA"/>
</dbReference>
<feature type="binding site" evidence="10">
    <location>
        <position position="164"/>
    </location>
    <ligand>
        <name>UDP-N-acetyl-alpha-D-glucosamine</name>
        <dbReference type="ChEBI" id="CHEBI:57705"/>
    </ligand>
</feature>
<proteinExistence type="inferred from homology"/>
<keyword evidence="7 10" id="KW-0472">Membrane</keyword>
<dbReference type="RefSeq" id="WP_072966135.1">
    <property type="nucleotide sequence ID" value="NZ_FRAJ01000006.1"/>
</dbReference>
<dbReference type="CDD" id="cd03785">
    <property type="entry name" value="GT28_MurG"/>
    <property type="match status" value="1"/>
</dbReference>
<evidence type="ECO:0000256" key="10">
    <source>
        <dbReference type="HAMAP-Rule" id="MF_00033"/>
    </source>
</evidence>
<evidence type="ECO:0000256" key="7">
    <source>
        <dbReference type="ARBA" id="ARBA00023136"/>
    </source>
</evidence>
<dbReference type="GO" id="GO:0071555">
    <property type="term" value="P:cell wall organization"/>
    <property type="evidence" value="ECO:0007669"/>
    <property type="project" value="UniProtKB-KW"/>
</dbReference>
<gene>
    <name evidence="10" type="primary">murG</name>
    <name evidence="13" type="ORF">SAMN02745883_00850</name>
</gene>
<evidence type="ECO:0000256" key="3">
    <source>
        <dbReference type="ARBA" id="ARBA00022676"/>
    </source>
</evidence>
<comment type="function">
    <text evidence="10">Cell wall formation. Catalyzes the transfer of a GlcNAc subunit on undecaprenyl-pyrophosphoryl-MurNAc-pentapeptide (lipid intermediate I) to form undecaprenyl-pyrophosphoryl-MurNAc-(pentapeptide)GlcNAc (lipid intermediate II).</text>
</comment>
<feature type="domain" description="Glycosyltransferase family 28 N-terminal" evidence="11">
    <location>
        <begin position="4"/>
        <end position="140"/>
    </location>
</feature>
<evidence type="ECO:0000313" key="14">
    <source>
        <dbReference type="Proteomes" id="UP000184082"/>
    </source>
</evidence>
<comment type="catalytic activity">
    <reaction evidence="10">
        <text>di-trans,octa-cis-undecaprenyl diphospho-N-acetyl-alpha-D-muramoyl-L-alanyl-D-glutamyl-meso-2,6-diaminopimeloyl-D-alanyl-D-alanine + UDP-N-acetyl-alpha-D-glucosamine = di-trans,octa-cis-undecaprenyl diphospho-[N-acetyl-alpha-D-glucosaminyl-(1-&gt;4)]-N-acetyl-alpha-D-muramoyl-L-alanyl-D-glutamyl-meso-2,6-diaminopimeloyl-D-alanyl-D-alanine + UDP + H(+)</text>
        <dbReference type="Rhea" id="RHEA:31227"/>
        <dbReference type="ChEBI" id="CHEBI:15378"/>
        <dbReference type="ChEBI" id="CHEBI:57705"/>
        <dbReference type="ChEBI" id="CHEBI:58223"/>
        <dbReference type="ChEBI" id="CHEBI:61387"/>
        <dbReference type="ChEBI" id="CHEBI:61388"/>
        <dbReference type="EC" id="2.4.1.227"/>
    </reaction>
</comment>
<dbReference type="HAMAP" id="MF_00033">
    <property type="entry name" value="MurG"/>
    <property type="match status" value="1"/>
</dbReference>
<protein>
    <recommendedName>
        <fullName evidence="10">UDP-N-acetylglucosamine--N-acetylmuramyl-(pentapeptide) pyrophosphoryl-undecaprenol N-acetylglucosamine transferase</fullName>
        <ecNumber evidence="10">2.4.1.227</ecNumber>
    </recommendedName>
    <alternativeName>
        <fullName evidence="10">Undecaprenyl-PP-MurNAc-pentapeptide-UDPGlcNAc GlcNAc transferase</fullName>
    </alternativeName>
</protein>
<evidence type="ECO:0000259" key="12">
    <source>
        <dbReference type="Pfam" id="PF04101"/>
    </source>
</evidence>
<keyword evidence="14" id="KW-1185">Reference proteome</keyword>
<dbReference type="AlphaFoldDB" id="A0A1M6NEP7"/>
<dbReference type="Gene3D" id="3.40.50.2000">
    <property type="entry name" value="Glycogen Phosphorylase B"/>
    <property type="match status" value="2"/>
</dbReference>
<reference evidence="13 14" key="1">
    <citation type="submission" date="2016-11" db="EMBL/GenBank/DDBJ databases">
        <authorList>
            <person name="Jaros S."/>
            <person name="Januszkiewicz K."/>
            <person name="Wedrychowicz H."/>
        </authorList>
    </citation>
    <scope>NUCLEOTIDE SEQUENCE [LARGE SCALE GENOMIC DNA]</scope>
    <source>
        <strain evidence="13 14">DSM 14501</strain>
    </source>
</reference>
<comment type="similarity">
    <text evidence="10">Belongs to the glycosyltransferase 28 family. MurG subfamily.</text>
</comment>
<feature type="binding site" evidence="10">
    <location>
        <position position="289"/>
    </location>
    <ligand>
        <name>UDP-N-acetyl-alpha-D-glucosamine</name>
        <dbReference type="ChEBI" id="CHEBI:57705"/>
    </ligand>
</feature>
<dbReference type="InterPro" id="IPR004276">
    <property type="entry name" value="GlycoTrans_28_N"/>
</dbReference>
<dbReference type="InterPro" id="IPR006009">
    <property type="entry name" value="GlcNAc_MurG"/>
</dbReference>
<dbReference type="GO" id="GO:0005886">
    <property type="term" value="C:plasma membrane"/>
    <property type="evidence" value="ECO:0007669"/>
    <property type="project" value="UniProtKB-SubCell"/>
</dbReference>
<dbReference type="NCBIfam" id="NF009102">
    <property type="entry name" value="PRK12446.1"/>
    <property type="match status" value="1"/>
</dbReference>
<keyword evidence="9 10" id="KW-0961">Cell wall biogenesis/degradation</keyword>
<evidence type="ECO:0000313" key="13">
    <source>
        <dbReference type="EMBL" id="SHJ94094.1"/>
    </source>
</evidence>
<keyword evidence="1 10" id="KW-1003">Cell membrane</keyword>
<evidence type="ECO:0000256" key="6">
    <source>
        <dbReference type="ARBA" id="ARBA00022984"/>
    </source>
</evidence>
<dbReference type="PANTHER" id="PTHR21015">
    <property type="entry name" value="UDP-N-ACETYLGLUCOSAMINE--N-ACETYLMURAMYL-(PENTAPEPTIDE) PYROPHOSPHORYL-UNDECAPRENOL N-ACETYLGLUCOSAMINE TRANSFERASE 1"/>
    <property type="match status" value="1"/>
</dbReference>
<evidence type="ECO:0000256" key="5">
    <source>
        <dbReference type="ARBA" id="ARBA00022960"/>
    </source>
</evidence>
<dbReference type="EMBL" id="FRAJ01000006">
    <property type="protein sequence ID" value="SHJ94094.1"/>
    <property type="molecule type" value="Genomic_DNA"/>
</dbReference>
<evidence type="ECO:0000256" key="1">
    <source>
        <dbReference type="ARBA" id="ARBA00022475"/>
    </source>
</evidence>
<comment type="subcellular location">
    <subcellularLocation>
        <location evidence="10">Cell membrane</location>
        <topology evidence="10">Peripheral membrane protein</topology>
        <orientation evidence="10">Cytoplasmic side</orientation>
    </subcellularLocation>
</comment>
<dbReference type="Proteomes" id="UP000184082">
    <property type="component" value="Unassembled WGS sequence"/>
</dbReference>
<dbReference type="InterPro" id="IPR007235">
    <property type="entry name" value="Glyco_trans_28_C"/>
</dbReference>
<organism evidence="13 14">
    <name type="scientific">Caminicella sporogenes DSM 14501</name>
    <dbReference type="NCBI Taxonomy" id="1121266"/>
    <lineage>
        <taxon>Bacteria</taxon>
        <taxon>Bacillati</taxon>
        <taxon>Bacillota</taxon>
        <taxon>Clostridia</taxon>
        <taxon>Peptostreptococcales</taxon>
        <taxon>Caminicellaceae</taxon>
        <taxon>Caminicella</taxon>
    </lineage>
</organism>
<evidence type="ECO:0000256" key="2">
    <source>
        <dbReference type="ARBA" id="ARBA00022618"/>
    </source>
</evidence>
<dbReference type="PANTHER" id="PTHR21015:SF27">
    <property type="entry name" value="UDP-N-ACETYLGLUCOSAMINE--N-ACETYLMURAMYL-(PENTAPEPTIDE) PYROPHOSPHORYL-UNDECAPRENOL N-ACETYLGLUCOSAMINE TRANSFERASE"/>
    <property type="match status" value="1"/>
</dbReference>
<dbReference type="GO" id="GO:0005975">
    <property type="term" value="P:carbohydrate metabolic process"/>
    <property type="evidence" value="ECO:0007669"/>
    <property type="project" value="InterPro"/>
</dbReference>